<organism evidence="1">
    <name type="scientific">viral metagenome</name>
    <dbReference type="NCBI Taxonomy" id="1070528"/>
    <lineage>
        <taxon>unclassified sequences</taxon>
        <taxon>metagenomes</taxon>
        <taxon>organismal metagenomes</taxon>
    </lineage>
</organism>
<evidence type="ECO:0000313" key="1">
    <source>
        <dbReference type="EMBL" id="QHU34892.1"/>
    </source>
</evidence>
<name>A0A6C0M056_9ZZZZ</name>
<accession>A0A6C0M056</accession>
<proteinExistence type="predicted"/>
<dbReference type="EMBL" id="MN740581">
    <property type="protein sequence ID" value="QHU34892.1"/>
    <property type="molecule type" value="Genomic_DNA"/>
</dbReference>
<reference evidence="1" key="1">
    <citation type="journal article" date="2020" name="Nature">
        <title>Giant virus diversity and host interactions through global metagenomics.</title>
        <authorList>
            <person name="Schulz F."/>
            <person name="Roux S."/>
            <person name="Paez-Espino D."/>
            <person name="Jungbluth S."/>
            <person name="Walsh D.A."/>
            <person name="Denef V.J."/>
            <person name="McMahon K.D."/>
            <person name="Konstantinidis K.T."/>
            <person name="Eloe-Fadrosh E.A."/>
            <person name="Kyrpides N.C."/>
            <person name="Woyke T."/>
        </authorList>
    </citation>
    <scope>NUCLEOTIDE SEQUENCE</scope>
    <source>
        <strain evidence="1">GVMAG-S-1017244-22</strain>
    </source>
</reference>
<sequence>MNNINNMNIIINNSSSEIKYIFVYKEFLLQKLKNNRKIETKKANVSFHTICGDDCICGNNYQKLLDNNCINLKNLRR</sequence>
<protein>
    <submittedName>
        <fullName evidence="1">Uncharacterized protein</fullName>
    </submittedName>
</protein>
<dbReference type="AlphaFoldDB" id="A0A6C0M056"/>